<evidence type="ECO:0000256" key="3">
    <source>
        <dbReference type="ARBA" id="ARBA00022448"/>
    </source>
</evidence>
<name>A0ABP8Q657_9GAMM</name>
<protein>
    <submittedName>
        <fullName evidence="9">ABC transporter substrate-binding protein</fullName>
    </submittedName>
</protein>
<dbReference type="PANTHER" id="PTHR35936">
    <property type="entry name" value="MEMBRANE-BOUND LYTIC MUREIN TRANSGLYCOSYLASE F"/>
    <property type="match status" value="1"/>
</dbReference>
<feature type="domain" description="Solute-binding protein family 3/N-terminal" evidence="8">
    <location>
        <begin position="27"/>
        <end position="254"/>
    </location>
</feature>
<evidence type="ECO:0000259" key="8">
    <source>
        <dbReference type="SMART" id="SM00062"/>
    </source>
</evidence>
<keyword evidence="10" id="KW-1185">Reference proteome</keyword>
<organism evidence="9 10">
    <name type="scientific">Pseudaeromonas paramecii</name>
    <dbReference type="NCBI Taxonomy" id="2138166"/>
    <lineage>
        <taxon>Bacteria</taxon>
        <taxon>Pseudomonadati</taxon>
        <taxon>Pseudomonadota</taxon>
        <taxon>Gammaproteobacteria</taxon>
        <taxon>Aeromonadales</taxon>
        <taxon>Aeromonadaceae</taxon>
        <taxon>Pseudaeromonas</taxon>
    </lineage>
</organism>
<evidence type="ECO:0000256" key="1">
    <source>
        <dbReference type="ARBA" id="ARBA00004418"/>
    </source>
</evidence>
<keyword evidence="4 7" id="KW-0732">Signal</keyword>
<dbReference type="InterPro" id="IPR005768">
    <property type="entry name" value="Lys_Arg_Orn-bd"/>
</dbReference>
<comment type="caution">
    <text evidence="9">The sequence shown here is derived from an EMBL/GenBank/DDBJ whole genome shotgun (WGS) entry which is preliminary data.</text>
</comment>
<keyword evidence="3" id="KW-0813">Transport</keyword>
<evidence type="ECO:0000256" key="5">
    <source>
        <dbReference type="ARBA" id="ARBA00022764"/>
    </source>
</evidence>
<dbReference type="EMBL" id="BAABFC010000009">
    <property type="protein sequence ID" value="GAA4496871.1"/>
    <property type="molecule type" value="Genomic_DNA"/>
</dbReference>
<dbReference type="Proteomes" id="UP001501321">
    <property type="component" value="Unassembled WGS sequence"/>
</dbReference>
<dbReference type="InterPro" id="IPR001638">
    <property type="entry name" value="Solute-binding_3/MltF_N"/>
</dbReference>
<evidence type="ECO:0000313" key="9">
    <source>
        <dbReference type="EMBL" id="GAA4496871.1"/>
    </source>
</evidence>
<gene>
    <name evidence="9" type="ORF">GCM10023095_12580</name>
</gene>
<evidence type="ECO:0000256" key="6">
    <source>
        <dbReference type="RuleBase" id="RU003744"/>
    </source>
</evidence>
<accession>A0ABP8Q657</accession>
<dbReference type="NCBIfam" id="TIGR01096">
    <property type="entry name" value="3A0103s03R"/>
    <property type="match status" value="1"/>
</dbReference>
<comment type="subcellular location">
    <subcellularLocation>
        <location evidence="1">Periplasm</location>
    </subcellularLocation>
</comment>
<evidence type="ECO:0000256" key="7">
    <source>
        <dbReference type="SAM" id="SignalP"/>
    </source>
</evidence>
<comment type="similarity">
    <text evidence="2 6">Belongs to the bacterial solute-binding protein 3 family.</text>
</comment>
<evidence type="ECO:0000256" key="4">
    <source>
        <dbReference type="ARBA" id="ARBA00022729"/>
    </source>
</evidence>
<dbReference type="PROSITE" id="PS01039">
    <property type="entry name" value="SBP_BACTERIAL_3"/>
    <property type="match status" value="1"/>
</dbReference>
<evidence type="ECO:0000313" key="10">
    <source>
        <dbReference type="Proteomes" id="UP001501321"/>
    </source>
</evidence>
<dbReference type="SMART" id="SM00062">
    <property type="entry name" value="PBPb"/>
    <property type="match status" value="1"/>
</dbReference>
<dbReference type="SUPFAM" id="SSF53850">
    <property type="entry name" value="Periplasmic binding protein-like II"/>
    <property type="match status" value="1"/>
</dbReference>
<dbReference type="Pfam" id="PF00497">
    <property type="entry name" value="SBP_bac_3"/>
    <property type="match status" value="1"/>
</dbReference>
<sequence length="258" mass="28675">MKNKVLLGVMAACLMGSLQVQAKEWKSVRIGIEGAYPPFSWTEPSGEVKGFDVDMANALCEQMQVKCTIVKQDWDGIIPGLLAKKYDAIISTMDITPERKKRVDFSIKYQHVPARFATKKGTALELTDAFMTGKKVGVQRATSMDTYITDNFPSADIKRYGTAEEAYLDLKSGRIDYVLADYASLVDGLIKKEDGANYELVGPGLTDPRWFGEGAGVAIRKQDTELKAMFDKAILDIRANGKYKAVNDKYFDFDAYGE</sequence>
<dbReference type="InterPro" id="IPR018313">
    <property type="entry name" value="SBP_3_CS"/>
</dbReference>
<feature type="signal peptide" evidence="7">
    <location>
        <begin position="1"/>
        <end position="22"/>
    </location>
</feature>
<feature type="chain" id="PRO_5045870633" evidence="7">
    <location>
        <begin position="23"/>
        <end position="258"/>
    </location>
</feature>
<keyword evidence="5" id="KW-0574">Periplasm</keyword>
<dbReference type="Gene3D" id="3.40.190.10">
    <property type="entry name" value="Periplasmic binding protein-like II"/>
    <property type="match status" value="2"/>
</dbReference>
<dbReference type="PANTHER" id="PTHR35936:SF17">
    <property type="entry name" value="ARGININE-BINDING EXTRACELLULAR PROTEIN ARTP"/>
    <property type="match status" value="1"/>
</dbReference>
<dbReference type="CDD" id="cd13703">
    <property type="entry name" value="PBP2_HisJ_LAO"/>
    <property type="match status" value="1"/>
</dbReference>
<evidence type="ECO:0000256" key="2">
    <source>
        <dbReference type="ARBA" id="ARBA00010333"/>
    </source>
</evidence>
<reference evidence="10" key="1">
    <citation type="journal article" date="2019" name="Int. J. Syst. Evol. Microbiol.">
        <title>The Global Catalogue of Microorganisms (GCM) 10K type strain sequencing project: providing services to taxonomists for standard genome sequencing and annotation.</title>
        <authorList>
            <consortium name="The Broad Institute Genomics Platform"/>
            <consortium name="The Broad Institute Genome Sequencing Center for Infectious Disease"/>
            <person name="Wu L."/>
            <person name="Ma J."/>
        </authorList>
    </citation>
    <scope>NUCLEOTIDE SEQUENCE [LARGE SCALE GENOMIC DNA]</scope>
    <source>
        <strain evidence="10">JCM 32226</strain>
    </source>
</reference>
<proteinExistence type="inferred from homology"/>
<dbReference type="RefSeq" id="WP_345011164.1">
    <property type="nucleotide sequence ID" value="NZ_BAABFC010000009.1"/>
</dbReference>